<feature type="transmembrane region" description="Helical" evidence="5">
    <location>
        <begin position="549"/>
        <end position="570"/>
    </location>
</feature>
<evidence type="ECO:0000256" key="1">
    <source>
        <dbReference type="ARBA" id="ARBA00004141"/>
    </source>
</evidence>
<dbReference type="PANTHER" id="PTHR13315:SF4">
    <property type="entry name" value="METALLOPHOSPHOESTERASE, ISOFORM E"/>
    <property type="match status" value="1"/>
</dbReference>
<evidence type="ECO:0000259" key="6">
    <source>
        <dbReference type="Pfam" id="PF00149"/>
    </source>
</evidence>
<evidence type="ECO:0000256" key="5">
    <source>
        <dbReference type="SAM" id="Phobius"/>
    </source>
</evidence>
<evidence type="ECO:0000256" key="4">
    <source>
        <dbReference type="ARBA" id="ARBA00023136"/>
    </source>
</evidence>
<dbReference type="GO" id="GO:0016020">
    <property type="term" value="C:membrane"/>
    <property type="evidence" value="ECO:0007669"/>
    <property type="project" value="UniProtKB-SubCell"/>
</dbReference>
<dbReference type="PANTHER" id="PTHR13315">
    <property type="entry name" value="METALLO PHOSPHOESTERASE RELATED"/>
    <property type="match status" value="1"/>
</dbReference>
<dbReference type="FunCoup" id="A0A165LZ79">
    <property type="interactions" value="251"/>
</dbReference>
<gene>
    <name evidence="7" type="ORF">EXIGLDRAFT_727622</name>
</gene>
<dbReference type="OrthoDB" id="5977743at2759"/>
<dbReference type="InterPro" id="IPR033308">
    <property type="entry name" value="PGAP5/Cdc1/Ted1"/>
</dbReference>
<dbReference type="InterPro" id="IPR029052">
    <property type="entry name" value="Metallo-depent_PP-like"/>
</dbReference>
<evidence type="ECO:0000313" key="8">
    <source>
        <dbReference type="Proteomes" id="UP000077266"/>
    </source>
</evidence>
<accession>A0A165LZ79</accession>
<dbReference type="Proteomes" id="UP000077266">
    <property type="component" value="Unassembled WGS sequence"/>
</dbReference>
<dbReference type="GO" id="GO:0006506">
    <property type="term" value="P:GPI anchor biosynthetic process"/>
    <property type="evidence" value="ECO:0007669"/>
    <property type="project" value="InterPro"/>
</dbReference>
<comment type="subcellular location">
    <subcellularLocation>
        <location evidence="1">Membrane</location>
        <topology evidence="1">Multi-pass membrane protein</topology>
    </subcellularLocation>
</comment>
<evidence type="ECO:0000256" key="2">
    <source>
        <dbReference type="ARBA" id="ARBA00022692"/>
    </source>
</evidence>
<dbReference type="GO" id="GO:0016787">
    <property type="term" value="F:hydrolase activity"/>
    <property type="evidence" value="ECO:0007669"/>
    <property type="project" value="InterPro"/>
</dbReference>
<protein>
    <recommendedName>
        <fullName evidence="6">Calcineurin-like phosphoesterase domain-containing protein</fullName>
    </recommendedName>
</protein>
<proteinExistence type="predicted"/>
<reference evidence="7 8" key="1">
    <citation type="journal article" date="2016" name="Mol. Biol. Evol.">
        <title>Comparative Genomics of Early-Diverging Mushroom-Forming Fungi Provides Insights into the Origins of Lignocellulose Decay Capabilities.</title>
        <authorList>
            <person name="Nagy L.G."/>
            <person name="Riley R."/>
            <person name="Tritt A."/>
            <person name="Adam C."/>
            <person name="Daum C."/>
            <person name="Floudas D."/>
            <person name="Sun H."/>
            <person name="Yadav J.S."/>
            <person name="Pangilinan J."/>
            <person name="Larsson K.H."/>
            <person name="Matsuura K."/>
            <person name="Barry K."/>
            <person name="Labutti K."/>
            <person name="Kuo R."/>
            <person name="Ohm R.A."/>
            <person name="Bhattacharya S.S."/>
            <person name="Shirouzu T."/>
            <person name="Yoshinaga Y."/>
            <person name="Martin F.M."/>
            <person name="Grigoriev I.V."/>
            <person name="Hibbett D.S."/>
        </authorList>
    </citation>
    <scope>NUCLEOTIDE SEQUENCE [LARGE SCALE GENOMIC DNA]</scope>
    <source>
        <strain evidence="7 8">HHB12029</strain>
    </source>
</reference>
<dbReference type="InterPro" id="IPR004843">
    <property type="entry name" value="Calcineurin-like_PHP"/>
</dbReference>
<keyword evidence="2 5" id="KW-0812">Transmembrane</keyword>
<feature type="domain" description="Calcineurin-like phosphoesterase" evidence="6">
    <location>
        <begin position="60"/>
        <end position="260"/>
    </location>
</feature>
<evidence type="ECO:0000313" key="7">
    <source>
        <dbReference type="EMBL" id="KZV98537.1"/>
    </source>
</evidence>
<dbReference type="GO" id="GO:0005783">
    <property type="term" value="C:endoplasmic reticulum"/>
    <property type="evidence" value="ECO:0007669"/>
    <property type="project" value="TreeGrafter"/>
</dbReference>
<organism evidence="7 8">
    <name type="scientific">Exidia glandulosa HHB12029</name>
    <dbReference type="NCBI Taxonomy" id="1314781"/>
    <lineage>
        <taxon>Eukaryota</taxon>
        <taxon>Fungi</taxon>
        <taxon>Dikarya</taxon>
        <taxon>Basidiomycota</taxon>
        <taxon>Agaricomycotina</taxon>
        <taxon>Agaricomycetes</taxon>
        <taxon>Auriculariales</taxon>
        <taxon>Exidiaceae</taxon>
        <taxon>Exidia</taxon>
    </lineage>
</organism>
<dbReference type="AlphaFoldDB" id="A0A165LZ79"/>
<keyword evidence="3 5" id="KW-1133">Transmembrane helix</keyword>
<dbReference type="InParanoid" id="A0A165LZ79"/>
<keyword evidence="4 5" id="KW-0472">Membrane</keyword>
<dbReference type="Pfam" id="PF00149">
    <property type="entry name" value="Metallophos"/>
    <property type="match status" value="1"/>
</dbReference>
<sequence>MAVRRRLNPRLTRLFALPTHPLGWLRLTLALYVLYAESLTYHLASSLCSFPSPSSSAANVLVVADVQLIEFYASVWERIARIVADLHLRRSWRRVRAKASSGKVEAVVFLGDMLDDGRFVRDDDEYAAYADKFKALFALPSSVRGRTKMLYAVGNRDVGLGDSASVSQRSRQRFLAAFGGTSTNSVARIGNHTLVLLDAPGLVEEDYRRFGAEVEFEDWQGIKGGAIDFVKKFSPREKDEPVVLFTHIPLSRPDSASCGPLRERRTGIRRGVGRGYQNLIGKQTTEFVLGGLRPGLVVSADDMDYCEVVHPGGVREVTVKAFSLARGIRRPGFHMLSLSTPHGALDSPCFMPDARALYWRGYLPLLIVALVASIWYSRKLQNLKTQHLKEKERERSAIPAPIWSAASTSSGFGMGGFGLGETSPPHTPFNVASFRSHSRPSTPALQSSILLPMMDPDDHDHGHHHNVGLGLTLHAPQSAPNSAISPTSPLHLGSAVDDATSFLPAPGTRKVSASALPPSSAVTRVFARLRQFWMRGGRRKGGKGGGKEWWMLFGEVVGPALALWVLLALWTAW</sequence>
<keyword evidence="8" id="KW-1185">Reference proteome</keyword>
<feature type="transmembrane region" description="Helical" evidence="5">
    <location>
        <begin position="357"/>
        <end position="376"/>
    </location>
</feature>
<dbReference type="EMBL" id="KV425917">
    <property type="protein sequence ID" value="KZV98537.1"/>
    <property type="molecule type" value="Genomic_DNA"/>
</dbReference>
<dbReference type="SUPFAM" id="SSF56300">
    <property type="entry name" value="Metallo-dependent phosphatases"/>
    <property type="match status" value="1"/>
</dbReference>
<evidence type="ECO:0000256" key="3">
    <source>
        <dbReference type="ARBA" id="ARBA00022989"/>
    </source>
</evidence>
<dbReference type="STRING" id="1314781.A0A165LZ79"/>
<name>A0A165LZ79_EXIGL</name>
<dbReference type="Gene3D" id="3.60.21.10">
    <property type="match status" value="1"/>
</dbReference>